<name>A0A452UE47_URSMA</name>
<evidence type="ECO:0000256" key="1">
    <source>
        <dbReference type="SAM" id="MobiDB-lite"/>
    </source>
</evidence>
<sequence length="21" mass="2314">DYGNNRLTFGKGTQVMVTPSK</sequence>
<feature type="region of interest" description="Disordered" evidence="1">
    <location>
        <begin position="1"/>
        <end position="21"/>
    </location>
</feature>
<dbReference type="Ensembl" id="ENSUMAT00000021463.1">
    <property type="protein sequence ID" value="ENSUMAP00000018156.1"/>
    <property type="gene ID" value="ENSUMAG00000013334.1"/>
</dbReference>
<organism evidence="2">
    <name type="scientific">Ursus maritimus</name>
    <name type="common">Polar bear</name>
    <name type="synonym">Thalarctos maritimus</name>
    <dbReference type="NCBI Taxonomy" id="29073"/>
    <lineage>
        <taxon>Eukaryota</taxon>
        <taxon>Metazoa</taxon>
        <taxon>Chordata</taxon>
        <taxon>Craniata</taxon>
        <taxon>Vertebrata</taxon>
        <taxon>Euteleostomi</taxon>
        <taxon>Mammalia</taxon>
        <taxon>Eutheria</taxon>
        <taxon>Laurasiatheria</taxon>
        <taxon>Carnivora</taxon>
        <taxon>Caniformia</taxon>
        <taxon>Ursidae</taxon>
        <taxon>Ursus</taxon>
    </lineage>
</organism>
<proteinExistence type="predicted"/>
<dbReference type="AlphaFoldDB" id="A0A452UE47"/>
<accession>A0A452UE47</accession>
<protein>
    <submittedName>
        <fullName evidence="2">Uncharacterized protein</fullName>
    </submittedName>
</protein>
<dbReference type="Ensembl" id="ENSUMAT00000022507.1">
    <property type="protein sequence ID" value="ENSUMAP00000019022.1"/>
    <property type="gene ID" value="ENSUMAG00000013972.1"/>
</dbReference>
<dbReference type="GeneTree" id="ENSGT00950000185613"/>
<reference evidence="2" key="1">
    <citation type="submission" date="2019-03" db="UniProtKB">
        <authorList>
            <consortium name="Ensembl"/>
        </authorList>
    </citation>
    <scope>IDENTIFICATION</scope>
</reference>
<evidence type="ECO:0000313" key="2">
    <source>
        <dbReference type="Ensembl" id="ENSUMAP00000019022"/>
    </source>
</evidence>